<name>A0AAD8EB76_DIPPU</name>
<organism evidence="1 2">
    <name type="scientific">Diploptera punctata</name>
    <name type="common">Pacific beetle cockroach</name>
    <dbReference type="NCBI Taxonomy" id="6984"/>
    <lineage>
        <taxon>Eukaryota</taxon>
        <taxon>Metazoa</taxon>
        <taxon>Ecdysozoa</taxon>
        <taxon>Arthropoda</taxon>
        <taxon>Hexapoda</taxon>
        <taxon>Insecta</taxon>
        <taxon>Pterygota</taxon>
        <taxon>Neoptera</taxon>
        <taxon>Polyneoptera</taxon>
        <taxon>Dictyoptera</taxon>
        <taxon>Blattodea</taxon>
        <taxon>Blaberoidea</taxon>
        <taxon>Blaberidae</taxon>
        <taxon>Diplopterinae</taxon>
        <taxon>Diploptera</taxon>
    </lineage>
</organism>
<sequence length="142" mass="16833">MTVLYNTEQKAVQLVAILIYVKMSSRYEEKMELTLMSGNSSRSWMVFSIRPSIDALLHSSHFTNNYFYKLFHKYEKVGLFPLFEKERTLRITDKSDLDKKLIFRIYSVIQKYGYTTWVLQHLGFYTIQMMAAFSNFGFCSIL</sequence>
<feature type="non-terminal residue" evidence="1">
    <location>
        <position position="1"/>
    </location>
</feature>
<accession>A0AAD8EB76</accession>
<comment type="caution">
    <text evidence="1">The sequence shown here is derived from an EMBL/GenBank/DDBJ whole genome shotgun (WGS) entry which is preliminary data.</text>
</comment>
<evidence type="ECO:0000313" key="2">
    <source>
        <dbReference type="Proteomes" id="UP001233999"/>
    </source>
</evidence>
<dbReference type="Proteomes" id="UP001233999">
    <property type="component" value="Unassembled WGS sequence"/>
</dbReference>
<evidence type="ECO:0000313" key="1">
    <source>
        <dbReference type="EMBL" id="KAJ9583469.1"/>
    </source>
</evidence>
<dbReference type="EMBL" id="JASPKZ010007588">
    <property type="protein sequence ID" value="KAJ9583469.1"/>
    <property type="molecule type" value="Genomic_DNA"/>
</dbReference>
<keyword evidence="2" id="KW-1185">Reference proteome</keyword>
<reference evidence="1" key="1">
    <citation type="journal article" date="2023" name="IScience">
        <title>Live-bearing cockroach genome reveals convergent evolutionary mechanisms linked to viviparity in insects and beyond.</title>
        <authorList>
            <person name="Fouks B."/>
            <person name="Harrison M.C."/>
            <person name="Mikhailova A.A."/>
            <person name="Marchal E."/>
            <person name="English S."/>
            <person name="Carruthers M."/>
            <person name="Jennings E.C."/>
            <person name="Chiamaka E.L."/>
            <person name="Frigard R.A."/>
            <person name="Pippel M."/>
            <person name="Attardo G.M."/>
            <person name="Benoit J.B."/>
            <person name="Bornberg-Bauer E."/>
            <person name="Tobe S.S."/>
        </authorList>
    </citation>
    <scope>NUCLEOTIDE SEQUENCE</scope>
    <source>
        <strain evidence="1">Stay&amp;Tobe</strain>
    </source>
</reference>
<proteinExistence type="predicted"/>
<gene>
    <name evidence="1" type="ORF">L9F63_022194</name>
</gene>
<dbReference type="AlphaFoldDB" id="A0AAD8EB76"/>
<reference evidence="1" key="2">
    <citation type="submission" date="2023-05" db="EMBL/GenBank/DDBJ databases">
        <authorList>
            <person name="Fouks B."/>
        </authorList>
    </citation>
    <scope>NUCLEOTIDE SEQUENCE</scope>
    <source>
        <strain evidence="1">Stay&amp;Tobe</strain>
        <tissue evidence="1">Testes</tissue>
    </source>
</reference>
<protein>
    <submittedName>
        <fullName evidence="1">Uncharacterized protein</fullName>
    </submittedName>
</protein>